<dbReference type="RefSeq" id="WP_344884395.1">
    <property type="nucleotide sequence ID" value="NZ_BAABCJ010000005.1"/>
</dbReference>
<proteinExistence type="predicted"/>
<feature type="compositionally biased region" description="Polar residues" evidence="3">
    <location>
        <begin position="1"/>
        <end position="14"/>
    </location>
</feature>
<feature type="region of interest" description="Disordered" evidence="3">
    <location>
        <begin position="1"/>
        <end position="28"/>
    </location>
</feature>
<keyword evidence="6" id="KW-1185">Reference proteome</keyword>
<dbReference type="InterPro" id="IPR001375">
    <property type="entry name" value="Peptidase_S9_cat"/>
</dbReference>
<dbReference type="Gene3D" id="3.40.50.1820">
    <property type="entry name" value="alpha/beta hydrolase"/>
    <property type="match status" value="1"/>
</dbReference>
<evidence type="ECO:0000313" key="5">
    <source>
        <dbReference type="EMBL" id="GAA3707974.1"/>
    </source>
</evidence>
<dbReference type="Pfam" id="PF00326">
    <property type="entry name" value="Peptidase_S9"/>
    <property type="match status" value="1"/>
</dbReference>
<keyword evidence="2" id="KW-0378">Hydrolase</keyword>
<accession>A0ABP7DR84</accession>
<evidence type="ECO:0000256" key="2">
    <source>
        <dbReference type="ARBA" id="ARBA00022801"/>
    </source>
</evidence>
<feature type="domain" description="Peptidase S9 prolyl oligopeptidase catalytic" evidence="4">
    <location>
        <begin position="513"/>
        <end position="722"/>
    </location>
</feature>
<reference evidence="6" key="1">
    <citation type="journal article" date="2019" name="Int. J. Syst. Evol. Microbiol.">
        <title>The Global Catalogue of Microorganisms (GCM) 10K type strain sequencing project: providing services to taxonomists for standard genome sequencing and annotation.</title>
        <authorList>
            <consortium name="The Broad Institute Genomics Platform"/>
            <consortium name="The Broad Institute Genome Sequencing Center for Infectious Disease"/>
            <person name="Wu L."/>
            <person name="Ma J."/>
        </authorList>
    </citation>
    <scope>NUCLEOTIDE SEQUENCE [LARGE SCALE GENOMIC DNA]</scope>
    <source>
        <strain evidence="6">JCM 16961</strain>
    </source>
</reference>
<keyword evidence="1" id="KW-0732">Signal</keyword>
<dbReference type="Gene3D" id="2.120.10.30">
    <property type="entry name" value="TolB, C-terminal domain"/>
    <property type="match status" value="2"/>
</dbReference>
<dbReference type="SUPFAM" id="SSF82171">
    <property type="entry name" value="DPP6 N-terminal domain-like"/>
    <property type="match status" value="1"/>
</dbReference>
<dbReference type="InterPro" id="IPR011042">
    <property type="entry name" value="6-blade_b-propeller_TolB-like"/>
</dbReference>
<dbReference type="PANTHER" id="PTHR42776">
    <property type="entry name" value="SERINE PEPTIDASE S9 FAMILY MEMBER"/>
    <property type="match status" value="1"/>
</dbReference>
<protein>
    <submittedName>
        <fullName evidence="5">S9 family peptidase</fullName>
    </submittedName>
</protein>
<dbReference type="SUPFAM" id="SSF53474">
    <property type="entry name" value="alpha/beta-Hydrolases"/>
    <property type="match status" value="1"/>
</dbReference>
<evidence type="ECO:0000256" key="1">
    <source>
        <dbReference type="ARBA" id="ARBA00022729"/>
    </source>
</evidence>
<name>A0ABP7DR84_9MICC</name>
<evidence type="ECO:0000313" key="6">
    <source>
        <dbReference type="Proteomes" id="UP001501536"/>
    </source>
</evidence>
<comment type="caution">
    <text evidence="5">The sequence shown here is derived from an EMBL/GenBank/DDBJ whole genome shotgun (WGS) entry which is preliminary data.</text>
</comment>
<dbReference type="EMBL" id="BAABCJ010000005">
    <property type="protein sequence ID" value="GAA3707974.1"/>
    <property type="molecule type" value="Genomic_DNA"/>
</dbReference>
<evidence type="ECO:0000259" key="4">
    <source>
        <dbReference type="Pfam" id="PF00326"/>
    </source>
</evidence>
<dbReference type="InterPro" id="IPR029058">
    <property type="entry name" value="AB_hydrolase_fold"/>
</dbReference>
<gene>
    <name evidence="5" type="ORF">GCM10022377_22260</name>
</gene>
<evidence type="ECO:0000256" key="3">
    <source>
        <dbReference type="SAM" id="MobiDB-lite"/>
    </source>
</evidence>
<sequence>MAHSQDSFQKSSGTAAAEQTAPDASARTPFHDLDRFIGLRRLGGLALSPDGRRLVTGVSELDAESTRYVTGLWEIDPDGKHPARRLTRGAQHVKDNRGESQARFTLDGDLLFVASRPQGDDDDAPSLWRLPAWGGEAYRVAEHPGGIGAVLTNAAQGTAVGTGSPEGTGEATPAAPASTVVVQASALPRAADLDAEKEGRKQRKDRKVNAILHDGYPVRFWDHDLGPDVPRLYVAEHADDSTADERAVLRDITPDAGRHLGETAWDLAPNGTFLVSAWMVPEGRGSQRTDVVRVDLATGERTTLLASDEEYEYEPVRISPDSRQLLFERWIRSTPERSARPELHLLDLESGDQRDLASGWDRWATGAVWLPDGSGLLVTADEDGRSPVFHLDAGTGRVLRLTDEGAFSEVVVAPDGSAAYALRASYEYPAEPVRLDLTGLGSLGDGGSVPVTRLISPVERPELPGRLTEVETTADDGARVRAWLALPETASAESPAPLLLWIHGGPVSSWNQWSWRWTPWVAVAQGYAVLLPDPALSTGYGQSFIDRGWGTWGDAPFTDLMAITDAVEAREEIDATRTAAMGGSFGGYMSNWVAGQTDRFKAIVTHASLWALDGFGPTTDASYYWAREMSEEMQETYSPHRYVDRIRTPMLVIHGDKDYRVPIGEGLRLWYELLSKSGLPQAEDGSTPHRFLYFPDENHWILTPQHAKVWYQVVLGYLAQHVLGEEPADLPEVLG</sequence>
<dbReference type="PANTHER" id="PTHR42776:SF13">
    <property type="entry name" value="DIPEPTIDYL-PEPTIDASE 5"/>
    <property type="match status" value="1"/>
</dbReference>
<dbReference type="Proteomes" id="UP001501536">
    <property type="component" value="Unassembled WGS sequence"/>
</dbReference>
<organism evidence="5 6">
    <name type="scientific">Zhihengliuella alba</name>
    <dbReference type="NCBI Taxonomy" id="547018"/>
    <lineage>
        <taxon>Bacteria</taxon>
        <taxon>Bacillati</taxon>
        <taxon>Actinomycetota</taxon>
        <taxon>Actinomycetes</taxon>
        <taxon>Micrococcales</taxon>
        <taxon>Micrococcaceae</taxon>
        <taxon>Zhihengliuella</taxon>
    </lineage>
</organism>